<name>A0A3S4CB03_9PEZI</name>
<accession>A0A3S4CB03</accession>
<dbReference type="AlphaFoldDB" id="A0A3S4CB03"/>
<evidence type="ECO:0000313" key="2">
    <source>
        <dbReference type="EMBL" id="SPQ26107.1"/>
    </source>
</evidence>
<sequence length="131" mass="14189">MSRPLEMDFVPEPASLGATRSRVSITATIRRKTSRLFGRNALNTPGIDDSPTQIEPLRAKRSWFGSVGARFYRQDCMLRESHESSQNVQVELQEDTGTPSTTTTATDTASKAASQGASADSLDNNVGGLVR</sequence>
<feature type="compositionally biased region" description="Polar residues" evidence="1">
    <location>
        <begin position="115"/>
        <end position="124"/>
    </location>
</feature>
<feature type="compositionally biased region" description="Low complexity" evidence="1">
    <location>
        <begin position="96"/>
        <end position="114"/>
    </location>
</feature>
<proteinExistence type="predicted"/>
<evidence type="ECO:0000313" key="3">
    <source>
        <dbReference type="Proteomes" id="UP000289323"/>
    </source>
</evidence>
<evidence type="ECO:0000256" key="1">
    <source>
        <dbReference type="SAM" id="MobiDB-lite"/>
    </source>
</evidence>
<organism evidence="2 3">
    <name type="scientific">Thermothielavioides terrestris</name>
    <dbReference type="NCBI Taxonomy" id="2587410"/>
    <lineage>
        <taxon>Eukaryota</taxon>
        <taxon>Fungi</taxon>
        <taxon>Dikarya</taxon>
        <taxon>Ascomycota</taxon>
        <taxon>Pezizomycotina</taxon>
        <taxon>Sordariomycetes</taxon>
        <taxon>Sordariomycetidae</taxon>
        <taxon>Sordariales</taxon>
        <taxon>Chaetomiaceae</taxon>
        <taxon>Thermothielavioides</taxon>
    </lineage>
</organism>
<feature type="region of interest" description="Disordered" evidence="1">
    <location>
        <begin position="81"/>
        <end position="131"/>
    </location>
</feature>
<reference evidence="2 3" key="1">
    <citation type="submission" date="2018-04" db="EMBL/GenBank/DDBJ databases">
        <authorList>
            <person name="Huttner S."/>
            <person name="Dainat J."/>
        </authorList>
    </citation>
    <scope>NUCLEOTIDE SEQUENCE [LARGE SCALE GENOMIC DNA]</scope>
</reference>
<gene>
    <name evidence="2" type="ORF">TT172_LOCUS8526</name>
</gene>
<dbReference type="Proteomes" id="UP000289323">
    <property type="component" value="Unassembled WGS sequence"/>
</dbReference>
<dbReference type="EMBL" id="OUUZ01000016">
    <property type="protein sequence ID" value="SPQ26107.1"/>
    <property type="molecule type" value="Genomic_DNA"/>
</dbReference>
<protein>
    <submittedName>
        <fullName evidence="2">1b2e7d11-596a-41ef-a692-01d9324c5cb9</fullName>
    </submittedName>
</protein>